<keyword evidence="1" id="KW-1133">Transmembrane helix</keyword>
<feature type="transmembrane region" description="Helical" evidence="1">
    <location>
        <begin position="23"/>
        <end position="47"/>
    </location>
</feature>
<keyword evidence="3" id="KW-1185">Reference proteome</keyword>
<dbReference type="Proteomes" id="UP000662200">
    <property type="component" value="Unassembled WGS sequence"/>
</dbReference>
<dbReference type="RefSeq" id="WP_189115280.1">
    <property type="nucleotide sequence ID" value="NZ_BMQC01000013.1"/>
</dbReference>
<keyword evidence="1" id="KW-0472">Membrane</keyword>
<evidence type="ECO:0000256" key="1">
    <source>
        <dbReference type="SAM" id="Phobius"/>
    </source>
</evidence>
<keyword evidence="1" id="KW-0812">Transmembrane</keyword>
<reference evidence="2" key="2">
    <citation type="submission" date="2020-09" db="EMBL/GenBank/DDBJ databases">
        <authorList>
            <person name="Sun Q."/>
            <person name="Ohkuma M."/>
        </authorList>
    </citation>
    <scope>NUCLEOTIDE SEQUENCE</scope>
    <source>
        <strain evidence="2">JCM 3091</strain>
    </source>
</reference>
<dbReference type="AlphaFoldDB" id="A0A8J3BTE0"/>
<evidence type="ECO:0000313" key="3">
    <source>
        <dbReference type="Proteomes" id="UP000662200"/>
    </source>
</evidence>
<gene>
    <name evidence="2" type="ORF">GCM10010124_33440</name>
</gene>
<evidence type="ECO:0008006" key="4">
    <source>
        <dbReference type="Google" id="ProtNLM"/>
    </source>
</evidence>
<name>A0A8J3BTE0_9ACTN</name>
<organism evidence="2 3">
    <name type="scientific">Pilimelia terevasa</name>
    <dbReference type="NCBI Taxonomy" id="53372"/>
    <lineage>
        <taxon>Bacteria</taxon>
        <taxon>Bacillati</taxon>
        <taxon>Actinomycetota</taxon>
        <taxon>Actinomycetes</taxon>
        <taxon>Micromonosporales</taxon>
        <taxon>Micromonosporaceae</taxon>
        <taxon>Pilimelia</taxon>
    </lineage>
</organism>
<reference evidence="2" key="1">
    <citation type="journal article" date="2014" name="Int. J. Syst. Evol. Microbiol.">
        <title>Complete genome sequence of Corynebacterium casei LMG S-19264T (=DSM 44701T), isolated from a smear-ripened cheese.</title>
        <authorList>
            <consortium name="US DOE Joint Genome Institute (JGI-PGF)"/>
            <person name="Walter F."/>
            <person name="Albersmeier A."/>
            <person name="Kalinowski J."/>
            <person name="Ruckert C."/>
        </authorList>
    </citation>
    <scope>NUCLEOTIDE SEQUENCE</scope>
    <source>
        <strain evidence="2">JCM 3091</strain>
    </source>
</reference>
<proteinExistence type="predicted"/>
<protein>
    <recommendedName>
        <fullName evidence="4">Prepilin-type N-terminal cleavage/methylation domain-containing protein</fullName>
    </recommendedName>
</protein>
<dbReference type="Pfam" id="PF07963">
    <property type="entry name" value="N_methyl"/>
    <property type="match status" value="1"/>
</dbReference>
<dbReference type="PROSITE" id="PS00409">
    <property type="entry name" value="PROKAR_NTER_METHYL"/>
    <property type="match status" value="1"/>
</dbReference>
<sequence>MTVEAHEVPGAPRGEAGFSLVEVMVSLGLVGTVMAAMSAYFVSAVTLTHGQGQREVAAQVATDAMEYVRTLPTADVGTRVRALPPRTLTVNGIAYTQRWTVCWQAVDGGACATVKPAAAAAAAMVRVTATVEWDQKDCPVNPTAPARRTCGQTTATLFSAATTEPIVEVV</sequence>
<dbReference type="NCBIfam" id="TIGR02532">
    <property type="entry name" value="IV_pilin_GFxxxE"/>
    <property type="match status" value="1"/>
</dbReference>
<dbReference type="InterPro" id="IPR012902">
    <property type="entry name" value="N_methyl_site"/>
</dbReference>
<evidence type="ECO:0000313" key="2">
    <source>
        <dbReference type="EMBL" id="GGK37921.1"/>
    </source>
</evidence>
<comment type="caution">
    <text evidence="2">The sequence shown here is derived from an EMBL/GenBank/DDBJ whole genome shotgun (WGS) entry which is preliminary data.</text>
</comment>
<accession>A0A8J3BTE0</accession>
<dbReference type="EMBL" id="BMQC01000013">
    <property type="protein sequence ID" value="GGK37921.1"/>
    <property type="molecule type" value="Genomic_DNA"/>
</dbReference>